<dbReference type="InterPro" id="IPR020256">
    <property type="entry name" value="Spore_coat_CotJA"/>
</dbReference>
<evidence type="ECO:0000313" key="2">
    <source>
        <dbReference type="Proteomes" id="UP001644719"/>
    </source>
</evidence>
<dbReference type="Proteomes" id="UP001644719">
    <property type="component" value="Unassembled WGS sequence"/>
</dbReference>
<dbReference type="EMBL" id="JAAITS010000036">
    <property type="protein sequence ID" value="NSG86289.1"/>
    <property type="molecule type" value="Genomic_DNA"/>
</dbReference>
<proteinExistence type="predicted"/>
<keyword evidence="2" id="KW-1185">Reference proteome</keyword>
<gene>
    <name evidence="1" type="ORF">G5B17_12915</name>
</gene>
<comment type="caution">
    <text evidence="1">The sequence shown here is derived from an EMBL/GenBank/DDBJ whole genome shotgun (WGS) entry which is preliminary data.</text>
</comment>
<reference evidence="1 2" key="1">
    <citation type="journal article" date="2020" name="Cell Host Microbe">
        <title>Functional and Genomic Variation between Human-Derived Isolates of Lachnospiraceae Reveals Inter- and Intra-Species Diversity.</title>
        <authorList>
            <person name="Sorbara M.T."/>
            <person name="Littmann E.R."/>
            <person name="Fontana E."/>
            <person name="Moody T.U."/>
            <person name="Kohout C.E."/>
            <person name="Gjonbalaj M."/>
            <person name="Eaton V."/>
            <person name="Seok R."/>
            <person name="Leiner I.M."/>
            <person name="Pamer E.G."/>
        </authorList>
    </citation>
    <scope>NUCLEOTIDE SEQUENCE [LARGE SCALE GENOMIC DNA]</scope>
    <source>
        <strain evidence="1 2">MSK.17.74</strain>
    </source>
</reference>
<evidence type="ECO:0000313" key="1">
    <source>
        <dbReference type="EMBL" id="NSG86289.1"/>
    </source>
</evidence>
<name>A0ABX2HAA4_9FIRM</name>
<dbReference type="Pfam" id="PF11007">
    <property type="entry name" value="CotJA"/>
    <property type="match status" value="1"/>
</dbReference>
<protein>
    <submittedName>
        <fullName evidence="1">Spore coat associated protein CotJA</fullName>
    </submittedName>
</protein>
<organism evidence="1 2">
    <name type="scientific">Blautia faecis</name>
    <dbReference type="NCBI Taxonomy" id="871665"/>
    <lineage>
        <taxon>Bacteria</taxon>
        <taxon>Bacillati</taxon>
        <taxon>Bacillota</taxon>
        <taxon>Clostridia</taxon>
        <taxon>Lachnospirales</taxon>
        <taxon>Lachnospiraceae</taxon>
        <taxon>Blautia</taxon>
    </lineage>
</organism>
<accession>A0ABX2HAA4</accession>
<sequence>MYEHLKHLTPAMAYVPYQNFTSAYDLDYALSVGTIFPQLCKPFCGKRGIRR</sequence>